<protein>
    <submittedName>
        <fullName evidence="1">Uncharacterized protein</fullName>
    </submittedName>
</protein>
<reference evidence="1" key="1">
    <citation type="journal article" date="2014" name="Genome Biol.">
        <title>Transcriptome and methylome profiling reveals relics of genome dominance in the mesopolyploid Brassica oleracea.</title>
        <authorList>
            <person name="Parkin I.A."/>
            <person name="Koh C."/>
            <person name="Tang H."/>
            <person name="Robinson S.J."/>
            <person name="Kagale S."/>
            <person name="Clarke W.E."/>
            <person name="Town C.D."/>
            <person name="Nixon J."/>
            <person name="Krishnakumar V."/>
            <person name="Bidwell S.L."/>
            <person name="Denoeud F."/>
            <person name="Belcram H."/>
            <person name="Links M.G."/>
            <person name="Just J."/>
            <person name="Clarke C."/>
            <person name="Bender T."/>
            <person name="Huebert T."/>
            <person name="Mason A.S."/>
            <person name="Pires J.C."/>
            <person name="Barker G."/>
            <person name="Moore J."/>
            <person name="Walley P.G."/>
            <person name="Manoli S."/>
            <person name="Batley J."/>
            <person name="Edwards D."/>
            <person name="Nelson M.N."/>
            <person name="Wang X."/>
            <person name="Paterson A.H."/>
            <person name="King G."/>
            <person name="Bancroft I."/>
            <person name="Chalhoub B."/>
            <person name="Sharpe A.G."/>
        </authorList>
    </citation>
    <scope>NUCLEOTIDE SEQUENCE [LARGE SCALE GENOMIC DNA]</scope>
    <source>
        <strain evidence="1">cv. TO1000</strain>
    </source>
</reference>
<reference evidence="1" key="2">
    <citation type="submission" date="2015-06" db="UniProtKB">
        <authorList>
            <consortium name="EnsemblPlants"/>
        </authorList>
    </citation>
    <scope>IDENTIFICATION</scope>
</reference>
<proteinExistence type="predicted"/>
<dbReference type="Proteomes" id="UP000032141">
    <property type="component" value="Unassembled WGS sequence"/>
</dbReference>
<keyword evidence="2" id="KW-1185">Reference proteome</keyword>
<dbReference type="HOGENOM" id="CLU_1236571_0_0_1"/>
<evidence type="ECO:0000313" key="2">
    <source>
        <dbReference type="Proteomes" id="UP000032141"/>
    </source>
</evidence>
<accession>A0A0D2ZUG0</accession>
<dbReference type="EnsemblPlants" id="Bo01259s010.1">
    <property type="protein sequence ID" value="Bo01259s010.1"/>
    <property type="gene ID" value="Bo01259s010"/>
</dbReference>
<dbReference type="Gramene" id="Bo01259s010.1">
    <property type="protein sequence ID" value="Bo01259s010.1"/>
    <property type="gene ID" value="Bo01259s010"/>
</dbReference>
<organism evidence="1 2">
    <name type="scientific">Brassica oleracea var. oleracea</name>
    <dbReference type="NCBI Taxonomy" id="109376"/>
    <lineage>
        <taxon>Eukaryota</taxon>
        <taxon>Viridiplantae</taxon>
        <taxon>Streptophyta</taxon>
        <taxon>Embryophyta</taxon>
        <taxon>Tracheophyta</taxon>
        <taxon>Spermatophyta</taxon>
        <taxon>Magnoliopsida</taxon>
        <taxon>eudicotyledons</taxon>
        <taxon>Gunneridae</taxon>
        <taxon>Pentapetalae</taxon>
        <taxon>rosids</taxon>
        <taxon>malvids</taxon>
        <taxon>Brassicales</taxon>
        <taxon>Brassicaceae</taxon>
        <taxon>Brassiceae</taxon>
        <taxon>Brassica</taxon>
    </lineage>
</organism>
<evidence type="ECO:0000313" key="1">
    <source>
        <dbReference type="EnsemblPlants" id="Bo01259s010.1"/>
    </source>
</evidence>
<dbReference type="OMA" id="RCDCKRR"/>
<name>A0A0D2ZUG0_BRAOL</name>
<dbReference type="STRING" id="109376.A0A0D2ZUG0"/>
<sequence length="224" mass="25330">MGVDKLLLCSNFSDSHKGDCNMYYFDCTNERERVPAQKGGTAGTKSNEVEKRAAADVASALESYEADNGEGYNDHYLVKITIMSGYKLPNPAGQRWPSDLRVFTNLGCPIPGVDPSPSTIENETTTRGVPRPQTLAPRRHTLNLSRCDCKRRSLLHISHKLKLSLKRRGRLFSYHQIWNVPEFSTVDDDISKIHHQCMYMSVMSDGIDGLLSFQMDKFTYMFVI</sequence>
<dbReference type="AlphaFoldDB" id="A0A0D2ZUG0"/>